<dbReference type="EMBL" id="CM042064">
    <property type="protein sequence ID" value="KAI3665824.1"/>
    <property type="molecule type" value="Genomic_DNA"/>
</dbReference>
<dbReference type="Proteomes" id="UP001055879">
    <property type="component" value="Linkage Group LG18"/>
</dbReference>
<evidence type="ECO:0000313" key="1">
    <source>
        <dbReference type="EMBL" id="KAI3665824.1"/>
    </source>
</evidence>
<keyword evidence="2" id="KW-1185">Reference proteome</keyword>
<accession>A0ACB8XG65</accession>
<protein>
    <submittedName>
        <fullName evidence="1">Uncharacterized protein</fullName>
    </submittedName>
</protein>
<reference evidence="1 2" key="2">
    <citation type="journal article" date="2022" name="Mol. Ecol. Resour.">
        <title>The genomes of chicory, endive, great burdock and yacon provide insights into Asteraceae paleo-polyploidization history and plant inulin production.</title>
        <authorList>
            <person name="Fan W."/>
            <person name="Wang S."/>
            <person name="Wang H."/>
            <person name="Wang A."/>
            <person name="Jiang F."/>
            <person name="Liu H."/>
            <person name="Zhao H."/>
            <person name="Xu D."/>
            <person name="Zhang Y."/>
        </authorList>
    </citation>
    <scope>NUCLEOTIDE SEQUENCE [LARGE SCALE GENOMIC DNA]</scope>
    <source>
        <strain evidence="2">cv. Niubang</strain>
    </source>
</reference>
<proteinExistence type="predicted"/>
<organism evidence="1 2">
    <name type="scientific">Arctium lappa</name>
    <name type="common">Greater burdock</name>
    <name type="synonym">Lappa major</name>
    <dbReference type="NCBI Taxonomy" id="4217"/>
    <lineage>
        <taxon>Eukaryota</taxon>
        <taxon>Viridiplantae</taxon>
        <taxon>Streptophyta</taxon>
        <taxon>Embryophyta</taxon>
        <taxon>Tracheophyta</taxon>
        <taxon>Spermatophyta</taxon>
        <taxon>Magnoliopsida</taxon>
        <taxon>eudicotyledons</taxon>
        <taxon>Gunneridae</taxon>
        <taxon>Pentapetalae</taxon>
        <taxon>asterids</taxon>
        <taxon>campanulids</taxon>
        <taxon>Asterales</taxon>
        <taxon>Asteraceae</taxon>
        <taxon>Carduoideae</taxon>
        <taxon>Cardueae</taxon>
        <taxon>Arctiinae</taxon>
        <taxon>Arctium</taxon>
    </lineage>
</organism>
<reference evidence="2" key="1">
    <citation type="journal article" date="2022" name="Mol. Ecol. Resour.">
        <title>The genomes of chicory, endive, great burdock and yacon provide insights into Asteraceae palaeo-polyploidization history and plant inulin production.</title>
        <authorList>
            <person name="Fan W."/>
            <person name="Wang S."/>
            <person name="Wang H."/>
            <person name="Wang A."/>
            <person name="Jiang F."/>
            <person name="Liu H."/>
            <person name="Zhao H."/>
            <person name="Xu D."/>
            <person name="Zhang Y."/>
        </authorList>
    </citation>
    <scope>NUCLEOTIDE SEQUENCE [LARGE SCALE GENOMIC DNA]</scope>
    <source>
        <strain evidence="2">cv. Niubang</strain>
    </source>
</reference>
<comment type="caution">
    <text evidence="1">The sequence shown here is derived from an EMBL/GenBank/DDBJ whole genome shotgun (WGS) entry which is preliminary data.</text>
</comment>
<gene>
    <name evidence="1" type="ORF">L6452_44459</name>
</gene>
<evidence type="ECO:0000313" key="2">
    <source>
        <dbReference type="Proteomes" id="UP001055879"/>
    </source>
</evidence>
<sequence length="82" mass="9074">MLTWQTLPSSLTPRVTSGFIRKSPTFKGTLVLSHSSTMLKISPLSSLSFAPILFSLRKAISLSLSLSLSIFCRRKKSGNIFR</sequence>
<name>A0ACB8XG65_ARCLA</name>